<dbReference type="Proteomes" id="UP000821845">
    <property type="component" value="Chromosome 1"/>
</dbReference>
<gene>
    <name evidence="1" type="ORF">HPB50_003364</name>
</gene>
<reference evidence="1" key="1">
    <citation type="submission" date="2020-05" db="EMBL/GenBank/DDBJ databases">
        <title>Large-scale comparative analyses of tick genomes elucidate their genetic diversity and vector capacities.</title>
        <authorList>
            <person name="Jia N."/>
            <person name="Wang J."/>
            <person name="Shi W."/>
            <person name="Du L."/>
            <person name="Sun Y."/>
            <person name="Zhan W."/>
            <person name="Jiang J."/>
            <person name="Wang Q."/>
            <person name="Zhang B."/>
            <person name="Ji P."/>
            <person name="Sakyi L.B."/>
            <person name="Cui X."/>
            <person name="Yuan T."/>
            <person name="Jiang B."/>
            <person name="Yang W."/>
            <person name="Lam T.T.-Y."/>
            <person name="Chang Q."/>
            <person name="Ding S."/>
            <person name="Wang X."/>
            <person name="Zhu J."/>
            <person name="Ruan X."/>
            <person name="Zhao L."/>
            <person name="Wei J."/>
            <person name="Que T."/>
            <person name="Du C."/>
            <person name="Cheng J."/>
            <person name="Dai P."/>
            <person name="Han X."/>
            <person name="Huang E."/>
            <person name="Gao Y."/>
            <person name="Liu J."/>
            <person name="Shao H."/>
            <person name="Ye R."/>
            <person name="Li L."/>
            <person name="Wei W."/>
            <person name="Wang X."/>
            <person name="Wang C."/>
            <person name="Yang T."/>
            <person name="Huo Q."/>
            <person name="Li W."/>
            <person name="Guo W."/>
            <person name="Chen H."/>
            <person name="Zhou L."/>
            <person name="Ni X."/>
            <person name="Tian J."/>
            <person name="Zhou Y."/>
            <person name="Sheng Y."/>
            <person name="Liu T."/>
            <person name="Pan Y."/>
            <person name="Xia L."/>
            <person name="Li J."/>
            <person name="Zhao F."/>
            <person name="Cao W."/>
        </authorList>
    </citation>
    <scope>NUCLEOTIDE SEQUENCE</scope>
    <source>
        <strain evidence="1">Hyas-2018</strain>
    </source>
</reference>
<keyword evidence="2" id="KW-1185">Reference proteome</keyword>
<evidence type="ECO:0000313" key="2">
    <source>
        <dbReference type="Proteomes" id="UP000821845"/>
    </source>
</evidence>
<proteinExistence type="predicted"/>
<accession>A0ACB7TBT4</accession>
<comment type="caution">
    <text evidence="1">The sequence shown here is derived from an EMBL/GenBank/DDBJ whole genome shotgun (WGS) entry which is preliminary data.</text>
</comment>
<protein>
    <submittedName>
        <fullName evidence="1">Uncharacterized protein</fullName>
    </submittedName>
</protein>
<organism evidence="1 2">
    <name type="scientific">Hyalomma asiaticum</name>
    <name type="common">Tick</name>
    <dbReference type="NCBI Taxonomy" id="266040"/>
    <lineage>
        <taxon>Eukaryota</taxon>
        <taxon>Metazoa</taxon>
        <taxon>Ecdysozoa</taxon>
        <taxon>Arthropoda</taxon>
        <taxon>Chelicerata</taxon>
        <taxon>Arachnida</taxon>
        <taxon>Acari</taxon>
        <taxon>Parasitiformes</taxon>
        <taxon>Ixodida</taxon>
        <taxon>Ixodoidea</taxon>
        <taxon>Ixodidae</taxon>
        <taxon>Hyalomminae</taxon>
        <taxon>Hyalomma</taxon>
    </lineage>
</organism>
<dbReference type="EMBL" id="CM023481">
    <property type="protein sequence ID" value="KAH6944480.1"/>
    <property type="molecule type" value="Genomic_DNA"/>
</dbReference>
<sequence>MESFAGELDGQFTLFQSIGAGAFAKVKLAIHVLTNEKVAIKIIDKGSIGKDLHRVYLEIAALQEFAHQYVCKLYQVIETKHRIYLVLEYCPGGELFDYVVQREELDEDKARHSFRHIVSAVAHVHRRGYAQRDVKPENLLLDADGNIKLVDLGLHTKTKSGMSAHLRKSCRSAEYAAPELVAGWEYVGSGANTWNIGVRLYVVVCGRLRFSSDNTGILFRMIQMGKYNCPESLSDVSVRLLSPMMVTSPYRRITMAQLVNHPWLVEGYKCPASMESTCLGSHPDHEVVDEVALGCGRPKHSVAAKINRRKCDYTTATYHLLVETIGTGGFTNVNIAIHVMTDEKVAIKIIDKCSIGKDLHRVYLEIVALRLFAHQYMCKLYQVIETKHRIYLVLEYCPGGELFNYVQRERLREAAKTRRGIPYDG</sequence>
<evidence type="ECO:0000313" key="1">
    <source>
        <dbReference type="EMBL" id="KAH6944480.1"/>
    </source>
</evidence>
<name>A0ACB7TBT4_HYAAI</name>